<dbReference type="Gene3D" id="3.40.630.30">
    <property type="match status" value="1"/>
</dbReference>
<dbReference type="KEGG" id="mprt:ET475_05770"/>
<accession>A0A4P6EEM8</accession>
<reference evidence="1 2" key="1">
    <citation type="submission" date="2019-01" db="EMBL/GenBank/DDBJ databases">
        <title>Genome sequencing of strain DFW100M-13.</title>
        <authorList>
            <person name="Heo J."/>
            <person name="Kim S.-J."/>
            <person name="Kim J.-S."/>
            <person name="Hong S.-B."/>
            <person name="Kwon S.-W."/>
        </authorList>
    </citation>
    <scope>NUCLEOTIDE SEQUENCE [LARGE SCALE GENOMIC DNA]</scope>
    <source>
        <strain evidence="1 2">DFW100M-13</strain>
    </source>
</reference>
<proteinExistence type="predicted"/>
<keyword evidence="2" id="KW-1185">Reference proteome</keyword>
<organism evidence="1 2">
    <name type="scientific">Microbacterium protaetiae</name>
    <dbReference type="NCBI Taxonomy" id="2509458"/>
    <lineage>
        <taxon>Bacteria</taxon>
        <taxon>Bacillati</taxon>
        <taxon>Actinomycetota</taxon>
        <taxon>Actinomycetes</taxon>
        <taxon>Micrococcales</taxon>
        <taxon>Microbacteriaceae</taxon>
        <taxon>Microbacterium</taxon>
    </lineage>
</organism>
<dbReference type="EMBL" id="CP035494">
    <property type="protein sequence ID" value="QAY59539.1"/>
    <property type="molecule type" value="Genomic_DNA"/>
</dbReference>
<protein>
    <submittedName>
        <fullName evidence="1">Uncharacterized protein</fullName>
    </submittedName>
</protein>
<evidence type="ECO:0000313" key="2">
    <source>
        <dbReference type="Proteomes" id="UP000293995"/>
    </source>
</evidence>
<sequence>MRTVVDVVEESVRDRVPILGGRYSGRELTDPAEIVDARRVGGEVYVHRHKLDHADLDAQGLPKRDDHTAESTYFGVYDRSARLLASDRVIWSPTSTLAAFRVPLSALRTTLRNQLSQLRPGAVAEVGTLIKAPGAPTVAVIKLLRCMWSFASDHGIEFFVCGLEPKLYPHFQRMFGDALINAGPAGETFSVDIVKGRQIAFMIDVRRTGALIEATPHASAAQWLGHRIFARYITGDASCCVKRLEHEYVRGDVTPVEDVQAAATLTR</sequence>
<name>A0A4P6EEM8_9MICO</name>
<dbReference type="Proteomes" id="UP000293995">
    <property type="component" value="Chromosome"/>
</dbReference>
<dbReference type="RefSeq" id="WP_129387056.1">
    <property type="nucleotide sequence ID" value="NZ_CP035494.1"/>
</dbReference>
<evidence type="ECO:0000313" key="1">
    <source>
        <dbReference type="EMBL" id="QAY59539.1"/>
    </source>
</evidence>
<gene>
    <name evidence="1" type="ORF">ET475_05770</name>
</gene>
<dbReference type="AlphaFoldDB" id="A0A4P6EEM8"/>